<reference evidence="3 4" key="1">
    <citation type="submission" date="2020-11" db="EMBL/GenBank/DDBJ databases">
        <title>Kefir isolates.</title>
        <authorList>
            <person name="Marcisauskas S."/>
            <person name="Kim Y."/>
            <person name="Blasche S."/>
        </authorList>
    </citation>
    <scope>NUCLEOTIDE SEQUENCE [LARGE SCALE GENOMIC DNA]</scope>
    <source>
        <strain evidence="3 4">KR</strain>
    </source>
</reference>
<dbReference type="Proteomes" id="UP000777482">
    <property type="component" value="Unassembled WGS sequence"/>
</dbReference>
<organism evidence="3 4">
    <name type="scientific">Rhodotorula mucilaginosa</name>
    <name type="common">Yeast</name>
    <name type="synonym">Rhodotorula rubra</name>
    <dbReference type="NCBI Taxonomy" id="5537"/>
    <lineage>
        <taxon>Eukaryota</taxon>
        <taxon>Fungi</taxon>
        <taxon>Dikarya</taxon>
        <taxon>Basidiomycota</taxon>
        <taxon>Pucciniomycotina</taxon>
        <taxon>Microbotryomycetes</taxon>
        <taxon>Sporidiobolales</taxon>
        <taxon>Sporidiobolaceae</taxon>
        <taxon>Rhodotorula</taxon>
    </lineage>
</organism>
<keyword evidence="4" id="KW-1185">Reference proteome</keyword>
<protein>
    <recommendedName>
        <fullName evidence="2">F-box domain-containing protein</fullName>
    </recommendedName>
</protein>
<gene>
    <name evidence="3" type="ORF">C6P46_005300</name>
</gene>
<sequence>MPALPTELIEQILDEFHPYASIDSQDLLRISGVNRAWRAVARERLYKTIYVQSPKDELVDDDWEDSDDEGNIGEGVPAKEPARLSMDVTSQRLWQVLNENEGVANIVEEIVFQGPFETDHAANAIRRFLWVCPNLRSFRLIQHQPIFVRGFPGDEDATEPSDLVFTRLWKMRPNLKSINVGVASEQSVSLISLFHEWKDLEHVRFRCEQEDSCAVEMDDEFYDFEPEYKLKSLSMGLVLEPELFDRITRSSHESLESLSTFVRRRALDLSQCSQLKQVTLHGGDDMWKAVGDTLATLPPKVESVEIIANMLVSNLDRVRGRRDTWLFHGAEHAETVSSRRRQQTHPDEFTFATLLTRLPRHVKHFSLGDFPASAESSALVAALSDRTWLPNLQSIAVPDEIYANFGDVEDQEEGGEGFEAGSHEDITAKGIRKEQSALDAACKARGVRFYLRKRSWKDRINEDLPPLPRIFQEPLEEEDEEDDEMGDDDESGDEWDDFGSDRESVGDEEDGMEEDEK</sequence>
<feature type="region of interest" description="Disordered" evidence="1">
    <location>
        <begin position="462"/>
        <end position="517"/>
    </location>
</feature>
<dbReference type="AlphaFoldDB" id="A0A9P7B564"/>
<feature type="compositionally biased region" description="Acidic residues" evidence="1">
    <location>
        <begin position="506"/>
        <end position="517"/>
    </location>
</feature>
<accession>A0A9P7B564</accession>
<evidence type="ECO:0000256" key="1">
    <source>
        <dbReference type="SAM" id="MobiDB-lite"/>
    </source>
</evidence>
<dbReference type="OrthoDB" id="10463978at2759"/>
<comment type="caution">
    <text evidence="3">The sequence shown here is derived from an EMBL/GenBank/DDBJ whole genome shotgun (WGS) entry which is preliminary data.</text>
</comment>
<name>A0A9P7B564_RHOMI</name>
<proteinExistence type="predicted"/>
<evidence type="ECO:0000313" key="4">
    <source>
        <dbReference type="Proteomes" id="UP000777482"/>
    </source>
</evidence>
<evidence type="ECO:0000313" key="3">
    <source>
        <dbReference type="EMBL" id="KAG0659129.1"/>
    </source>
</evidence>
<feature type="compositionally biased region" description="Acidic residues" evidence="1">
    <location>
        <begin position="474"/>
        <end position="498"/>
    </location>
</feature>
<dbReference type="EMBL" id="PUHQ01000057">
    <property type="protein sequence ID" value="KAG0659129.1"/>
    <property type="molecule type" value="Genomic_DNA"/>
</dbReference>
<dbReference type="Pfam" id="PF12937">
    <property type="entry name" value="F-box-like"/>
    <property type="match status" value="1"/>
</dbReference>
<dbReference type="InterPro" id="IPR001810">
    <property type="entry name" value="F-box_dom"/>
</dbReference>
<evidence type="ECO:0000259" key="2">
    <source>
        <dbReference type="Pfam" id="PF12937"/>
    </source>
</evidence>
<feature type="domain" description="F-box" evidence="2">
    <location>
        <begin position="2"/>
        <end position="51"/>
    </location>
</feature>